<sequence>MSNDLHQCERISSLIHLLVSSFHLDVQNTAGL</sequence>
<name>A0A1J1IRU4_9DIPT</name>
<accession>A0A1J1IRU4</accession>
<dbReference type="Proteomes" id="UP000183832">
    <property type="component" value="Unassembled WGS sequence"/>
</dbReference>
<protein>
    <submittedName>
        <fullName evidence="1">CLUMA_CG015241, isoform A</fullName>
    </submittedName>
</protein>
<reference evidence="1 2" key="1">
    <citation type="submission" date="2015-04" db="EMBL/GenBank/DDBJ databases">
        <authorList>
            <person name="Syromyatnikov M.Y."/>
            <person name="Popov V.N."/>
        </authorList>
    </citation>
    <scope>NUCLEOTIDE SEQUENCE [LARGE SCALE GENOMIC DNA]</scope>
</reference>
<dbReference type="EMBL" id="CVRI01000057">
    <property type="protein sequence ID" value="CRL02276.1"/>
    <property type="molecule type" value="Genomic_DNA"/>
</dbReference>
<gene>
    <name evidence="1" type="ORF">CLUMA_CG015241</name>
</gene>
<evidence type="ECO:0000313" key="2">
    <source>
        <dbReference type="Proteomes" id="UP000183832"/>
    </source>
</evidence>
<keyword evidence="2" id="KW-1185">Reference proteome</keyword>
<evidence type="ECO:0000313" key="1">
    <source>
        <dbReference type="EMBL" id="CRL02276.1"/>
    </source>
</evidence>
<organism evidence="1 2">
    <name type="scientific">Clunio marinus</name>
    <dbReference type="NCBI Taxonomy" id="568069"/>
    <lineage>
        <taxon>Eukaryota</taxon>
        <taxon>Metazoa</taxon>
        <taxon>Ecdysozoa</taxon>
        <taxon>Arthropoda</taxon>
        <taxon>Hexapoda</taxon>
        <taxon>Insecta</taxon>
        <taxon>Pterygota</taxon>
        <taxon>Neoptera</taxon>
        <taxon>Endopterygota</taxon>
        <taxon>Diptera</taxon>
        <taxon>Nematocera</taxon>
        <taxon>Chironomoidea</taxon>
        <taxon>Chironomidae</taxon>
        <taxon>Clunio</taxon>
    </lineage>
</organism>
<proteinExistence type="predicted"/>
<dbReference type="AlphaFoldDB" id="A0A1J1IRU4"/>